<feature type="non-terminal residue" evidence="2">
    <location>
        <position position="1"/>
    </location>
</feature>
<name>A0A401U3A8_CHIPU</name>
<protein>
    <submittedName>
        <fullName evidence="2">Uncharacterized protein</fullName>
    </submittedName>
</protein>
<gene>
    <name evidence="2" type="ORF">chiPu_0033573</name>
</gene>
<comment type="caution">
    <text evidence="2">The sequence shown here is derived from an EMBL/GenBank/DDBJ whole genome shotgun (WGS) entry which is preliminary data.</text>
</comment>
<feature type="compositionally biased region" description="Basic and acidic residues" evidence="1">
    <location>
        <begin position="151"/>
        <end position="174"/>
    </location>
</feature>
<keyword evidence="3" id="KW-1185">Reference proteome</keyword>
<proteinExistence type="predicted"/>
<dbReference type="AlphaFoldDB" id="A0A401U3A8"/>
<feature type="compositionally biased region" description="Basic and acidic residues" evidence="1">
    <location>
        <begin position="127"/>
        <end position="143"/>
    </location>
</feature>
<reference evidence="2 3" key="1">
    <citation type="journal article" date="2018" name="Nat. Ecol. Evol.">
        <title>Shark genomes provide insights into elasmobranch evolution and the origin of vertebrates.</title>
        <authorList>
            <person name="Hara Y"/>
            <person name="Yamaguchi K"/>
            <person name="Onimaru K"/>
            <person name="Kadota M"/>
            <person name="Koyanagi M"/>
            <person name="Keeley SD"/>
            <person name="Tatsumi K"/>
            <person name="Tanaka K"/>
            <person name="Motone F"/>
            <person name="Kageyama Y"/>
            <person name="Nozu R"/>
            <person name="Adachi N"/>
            <person name="Nishimura O"/>
            <person name="Nakagawa R"/>
            <person name="Tanegashima C"/>
            <person name="Kiyatake I"/>
            <person name="Matsumoto R"/>
            <person name="Murakumo K"/>
            <person name="Nishida K"/>
            <person name="Terakita A"/>
            <person name="Kuratani S"/>
            <person name="Sato K"/>
            <person name="Hyodo S Kuraku.S."/>
        </authorList>
    </citation>
    <scope>NUCLEOTIDE SEQUENCE [LARGE SCALE GENOMIC DNA]</scope>
</reference>
<evidence type="ECO:0000313" key="2">
    <source>
        <dbReference type="EMBL" id="GCC49414.1"/>
    </source>
</evidence>
<feature type="non-terminal residue" evidence="2">
    <location>
        <position position="174"/>
    </location>
</feature>
<dbReference type="EMBL" id="BEZZ01266160">
    <property type="protein sequence ID" value="GCC49414.1"/>
    <property type="molecule type" value="Genomic_DNA"/>
</dbReference>
<feature type="compositionally biased region" description="Basic and acidic residues" evidence="1">
    <location>
        <begin position="79"/>
        <end position="118"/>
    </location>
</feature>
<evidence type="ECO:0000256" key="1">
    <source>
        <dbReference type="SAM" id="MobiDB-lite"/>
    </source>
</evidence>
<organism evidence="2 3">
    <name type="scientific">Chiloscyllium punctatum</name>
    <name type="common">Brownbanded bambooshark</name>
    <name type="synonym">Hemiscyllium punctatum</name>
    <dbReference type="NCBI Taxonomy" id="137246"/>
    <lineage>
        <taxon>Eukaryota</taxon>
        <taxon>Metazoa</taxon>
        <taxon>Chordata</taxon>
        <taxon>Craniata</taxon>
        <taxon>Vertebrata</taxon>
        <taxon>Chondrichthyes</taxon>
        <taxon>Elasmobranchii</taxon>
        <taxon>Galeomorphii</taxon>
        <taxon>Galeoidea</taxon>
        <taxon>Orectolobiformes</taxon>
        <taxon>Hemiscylliidae</taxon>
        <taxon>Chiloscyllium</taxon>
    </lineage>
</organism>
<feature type="region of interest" description="Disordered" evidence="1">
    <location>
        <begin position="1"/>
        <end position="174"/>
    </location>
</feature>
<evidence type="ECO:0000313" key="3">
    <source>
        <dbReference type="Proteomes" id="UP000287033"/>
    </source>
</evidence>
<feature type="compositionally biased region" description="Basic and acidic residues" evidence="1">
    <location>
        <begin position="14"/>
        <end position="48"/>
    </location>
</feature>
<feature type="compositionally biased region" description="Basic and acidic residues" evidence="1">
    <location>
        <begin position="56"/>
        <end position="67"/>
    </location>
</feature>
<accession>A0A401U3A8</accession>
<sequence>ADHLVDRAIGCGRVRAEPVDEAEQHQFGERDHHHADRCGNAEPQHDTEQGTVRPHGVQECRVERERMLVPQHVDMQPEQCHDARDGGGDRGARDAQHRQPEPAADQRGRHHEADDGRDRQRHQRRHGVTDATHHRREQQEREGHRHRNHHDPRIGHRGVEDVRRRGERDQERAG</sequence>
<dbReference type="Proteomes" id="UP000287033">
    <property type="component" value="Unassembled WGS sequence"/>
</dbReference>